<evidence type="ECO:0000256" key="3">
    <source>
        <dbReference type="ARBA" id="ARBA00022801"/>
    </source>
</evidence>
<dbReference type="PANTHER" id="PTHR46425">
    <property type="entry name" value="TRANSCRIPTION TERMINATION FACTOR RHO"/>
    <property type="match status" value="1"/>
</dbReference>
<dbReference type="InterPro" id="IPR004665">
    <property type="entry name" value="Term_rho"/>
</dbReference>
<dbReference type="GO" id="GO:0004386">
    <property type="term" value="F:helicase activity"/>
    <property type="evidence" value="ECO:0007669"/>
    <property type="project" value="UniProtKB-UniRule"/>
</dbReference>
<comment type="similarity">
    <text evidence="9 11">Belongs to the Rho family.</text>
</comment>
<dbReference type="GO" id="GO:0005829">
    <property type="term" value="C:cytosol"/>
    <property type="evidence" value="ECO:0007669"/>
    <property type="project" value="UniProtKB-ARBA"/>
</dbReference>
<feature type="binding site" evidence="9">
    <location>
        <position position="212"/>
    </location>
    <ligand>
        <name>ATP</name>
        <dbReference type="ChEBI" id="CHEBI:30616"/>
    </ligand>
</feature>
<evidence type="ECO:0000256" key="5">
    <source>
        <dbReference type="ARBA" id="ARBA00022840"/>
    </source>
</evidence>
<evidence type="ECO:0000313" key="13">
    <source>
        <dbReference type="EMBL" id="KRO41070.1"/>
    </source>
</evidence>
<keyword evidence="2 9" id="KW-0547">Nucleotide-binding</keyword>
<dbReference type="InterPro" id="IPR000194">
    <property type="entry name" value="ATPase_F1/V1/A1_a/bsu_nucl-bd"/>
</dbReference>
<evidence type="ECO:0000256" key="10">
    <source>
        <dbReference type="NCBIfam" id="TIGR00767"/>
    </source>
</evidence>
<dbReference type="GO" id="GO:0003723">
    <property type="term" value="F:RNA binding"/>
    <property type="evidence" value="ECO:0007669"/>
    <property type="project" value="UniProtKB-UniRule"/>
</dbReference>
<dbReference type="InterPro" id="IPR003593">
    <property type="entry name" value="AAA+_ATPase"/>
</dbReference>
<dbReference type="Proteomes" id="UP000050874">
    <property type="component" value="Unassembled WGS sequence"/>
</dbReference>
<proteinExistence type="inferred from homology"/>
<evidence type="ECO:0000256" key="9">
    <source>
        <dbReference type="HAMAP-Rule" id="MF_01884"/>
    </source>
</evidence>
<dbReference type="EC" id="3.6.4.-" evidence="9 10"/>
<dbReference type="SUPFAM" id="SSF50249">
    <property type="entry name" value="Nucleic acid-binding proteins"/>
    <property type="match status" value="1"/>
</dbReference>
<evidence type="ECO:0000256" key="8">
    <source>
        <dbReference type="ARBA" id="ARBA00023163"/>
    </source>
</evidence>
<dbReference type="SMART" id="SM00357">
    <property type="entry name" value="CSP"/>
    <property type="match status" value="1"/>
</dbReference>
<keyword evidence="6 9" id="KW-0694">RNA-binding</keyword>
<dbReference type="SMART" id="SM00959">
    <property type="entry name" value="Rho_N"/>
    <property type="match status" value="1"/>
</dbReference>
<gene>
    <name evidence="9 13" type="primary">rho</name>
    <name evidence="13" type="ORF">ABR63_08175</name>
</gene>
<dbReference type="Gene3D" id="1.10.720.10">
    <property type="match status" value="1"/>
</dbReference>
<name>A0A0R2PT10_9GAMM</name>
<dbReference type="FunFam" id="3.40.50.300:FF:000072">
    <property type="entry name" value="Transcription termination factor Rho"/>
    <property type="match status" value="1"/>
</dbReference>
<comment type="caution">
    <text evidence="9">Lacks conserved residue(s) required for the propagation of feature annotation.</text>
</comment>
<keyword evidence="5 9" id="KW-0067">ATP-binding</keyword>
<dbReference type="PANTHER" id="PTHR46425:SF1">
    <property type="entry name" value="TRANSCRIPTION TERMINATION FACTOR RHO"/>
    <property type="match status" value="1"/>
</dbReference>
<dbReference type="HAMAP" id="MF_01884">
    <property type="entry name" value="Rho"/>
    <property type="match status" value="1"/>
</dbReference>
<reference evidence="14" key="1">
    <citation type="submission" date="2015-10" db="EMBL/GenBank/DDBJ databases">
        <title>Metagenome-Assembled Genomes uncover a global brackish microbiome.</title>
        <authorList>
            <person name="Hugerth L.W."/>
            <person name="Larsson J."/>
            <person name="Alneberg J."/>
            <person name="Lindh M.V."/>
            <person name="Legrand C."/>
            <person name="Pinhassi J."/>
            <person name="Andersson A."/>
        </authorList>
    </citation>
    <scope>NUCLEOTIDE SEQUENCE [LARGE SCALE GENOMIC DNA]</scope>
</reference>
<dbReference type="InterPro" id="IPR011112">
    <property type="entry name" value="Rho-like_N"/>
</dbReference>
<feature type="domain" description="Rho RNA-BD" evidence="12">
    <location>
        <begin position="48"/>
        <end position="123"/>
    </location>
</feature>
<keyword evidence="4 9" id="KW-0347">Helicase</keyword>
<dbReference type="Pfam" id="PF07497">
    <property type="entry name" value="Rho_RNA_bind"/>
    <property type="match status" value="1"/>
</dbReference>
<comment type="caution">
    <text evidence="13">The sequence shown here is derived from an EMBL/GenBank/DDBJ whole genome shotgun (WGS) entry which is preliminary data.</text>
</comment>
<dbReference type="InterPro" id="IPR012340">
    <property type="entry name" value="NA-bd_OB-fold"/>
</dbReference>
<evidence type="ECO:0000256" key="7">
    <source>
        <dbReference type="ARBA" id="ARBA00023015"/>
    </source>
</evidence>
<keyword evidence="3 9" id="KW-0378">Hydrolase</keyword>
<dbReference type="InterPro" id="IPR011129">
    <property type="entry name" value="CSD"/>
</dbReference>
<organism evidence="13 14">
    <name type="scientific">SAR86 cluster bacterium BACL1 MAG-120920-bin57</name>
    <dbReference type="NCBI Taxonomy" id="1655571"/>
    <lineage>
        <taxon>Bacteria</taxon>
        <taxon>Pseudomonadati</taxon>
        <taxon>Pseudomonadota</taxon>
        <taxon>Gammaproteobacteria</taxon>
        <taxon>SAR86 cluster</taxon>
    </lineage>
</organism>
<evidence type="ECO:0000256" key="11">
    <source>
        <dbReference type="PROSITE-ProRule" id="PRU01203"/>
    </source>
</evidence>
<evidence type="ECO:0000256" key="6">
    <source>
        <dbReference type="ARBA" id="ARBA00022884"/>
    </source>
</evidence>
<dbReference type="GO" id="GO:0005524">
    <property type="term" value="F:ATP binding"/>
    <property type="evidence" value="ECO:0007669"/>
    <property type="project" value="UniProtKB-UniRule"/>
</dbReference>
<dbReference type="InterPro" id="IPR041703">
    <property type="entry name" value="Rho_factor_ATP-bd"/>
</dbReference>
<dbReference type="GO" id="GO:0016787">
    <property type="term" value="F:hydrolase activity"/>
    <property type="evidence" value="ECO:0007669"/>
    <property type="project" value="UniProtKB-KW"/>
</dbReference>
<dbReference type="SUPFAM" id="SSF68912">
    <property type="entry name" value="Rho N-terminal domain-like"/>
    <property type="match status" value="1"/>
</dbReference>
<protein>
    <recommendedName>
        <fullName evidence="9 10">Transcription termination factor Rho</fullName>
        <ecNumber evidence="9 10">3.6.4.-</ecNumber>
    </recommendedName>
    <alternativeName>
        <fullName evidence="9">ATP-dependent helicase Rho</fullName>
    </alternativeName>
</protein>
<dbReference type="CDD" id="cd04459">
    <property type="entry name" value="Rho_CSD"/>
    <property type="match status" value="1"/>
</dbReference>
<dbReference type="SUPFAM" id="SSF52540">
    <property type="entry name" value="P-loop containing nucleoside triphosphate hydrolases"/>
    <property type="match status" value="1"/>
</dbReference>
<dbReference type="GO" id="GO:0006353">
    <property type="term" value="P:DNA-templated transcription termination"/>
    <property type="evidence" value="ECO:0007669"/>
    <property type="project" value="UniProtKB-UniRule"/>
</dbReference>
<dbReference type="NCBIfam" id="NF006886">
    <property type="entry name" value="PRK09376.1"/>
    <property type="match status" value="1"/>
</dbReference>
<evidence type="ECO:0000256" key="2">
    <source>
        <dbReference type="ARBA" id="ARBA00022741"/>
    </source>
</evidence>
<dbReference type="NCBIfam" id="TIGR00767">
    <property type="entry name" value="rho"/>
    <property type="match status" value="1"/>
</dbReference>
<keyword evidence="1 9" id="KW-0806">Transcription termination</keyword>
<dbReference type="AlphaFoldDB" id="A0A0R2PT10"/>
<evidence type="ECO:0000259" key="12">
    <source>
        <dbReference type="PROSITE" id="PS51856"/>
    </source>
</evidence>
<comment type="subunit">
    <text evidence="9">Homohexamer. The homohexamer assembles into an open ring structure.</text>
</comment>
<dbReference type="PROSITE" id="PS51856">
    <property type="entry name" value="RHO_RNA_BD"/>
    <property type="match status" value="1"/>
</dbReference>
<dbReference type="CDD" id="cd01128">
    <property type="entry name" value="rho_factor_C"/>
    <property type="match status" value="1"/>
</dbReference>
<accession>A0A0R2PT10</accession>
<dbReference type="Gene3D" id="2.40.50.140">
    <property type="entry name" value="Nucleic acid-binding proteins"/>
    <property type="match status" value="1"/>
</dbReference>
<evidence type="ECO:0000313" key="14">
    <source>
        <dbReference type="Proteomes" id="UP000050874"/>
    </source>
</evidence>
<sequence>MNLTEMKIKPMNELVEVAESLGLEDVGRLKKQEIIFRIFKQQAKEGVDIYGGGVLEILNDGFGFLRSPEGSYCAGPDDIYVSPAQVRKFSLRKGDEIHGKIRLPKDGERYFALVFVDTINAEAPENTKKKILFENLTPLFPTSRLTLELGTGSAEDLSSRIIDLASPIGKGQRGLIVSPPKAGKTLMLQSIAHSITKNNPEVALIVLLIDERPEEVTEMSRTVRGEVVASTFDEPPSRHVQVADMVIEKAKRLVEHKKDVVILLDSITRLGRAYNSVQPASGKILSGGVDSNALERPKRFFGAARNLEEGGSLTIIATALVDTGSKMDEVIYEEFKGTGNMEIHLERKIAEKRIYPAINIRRSGTRREDLLTTPEELQRMFLLRKVLDGMEDAQAIEFLIERLKSSKTNEEFFSAMKTGVKGKKT</sequence>
<dbReference type="Pfam" id="PF00006">
    <property type="entry name" value="ATP-synt_ab"/>
    <property type="match status" value="1"/>
</dbReference>
<evidence type="ECO:0000256" key="1">
    <source>
        <dbReference type="ARBA" id="ARBA00022472"/>
    </source>
</evidence>
<comment type="function">
    <text evidence="9">Facilitates transcription termination by a mechanism that involves Rho binding to the nascent RNA, activation of Rho's RNA-dependent ATPase activity, and release of the mRNA from the DNA template.</text>
</comment>
<dbReference type="InterPro" id="IPR011113">
    <property type="entry name" value="Rho_RNA-bd"/>
</dbReference>
<dbReference type="InterPro" id="IPR036269">
    <property type="entry name" value="Rho_N_sf"/>
</dbReference>
<evidence type="ECO:0000256" key="4">
    <source>
        <dbReference type="ARBA" id="ARBA00022806"/>
    </source>
</evidence>
<dbReference type="Pfam" id="PF07498">
    <property type="entry name" value="Rho_N"/>
    <property type="match status" value="1"/>
</dbReference>
<dbReference type="EMBL" id="LIAV01000030">
    <property type="protein sequence ID" value="KRO41070.1"/>
    <property type="molecule type" value="Genomic_DNA"/>
</dbReference>
<feature type="binding site" evidence="9">
    <location>
        <begin position="181"/>
        <end position="186"/>
    </location>
    <ligand>
        <name>ATP</name>
        <dbReference type="ChEBI" id="CHEBI:30616"/>
    </ligand>
</feature>
<dbReference type="Gene3D" id="3.40.50.300">
    <property type="entry name" value="P-loop containing nucleotide triphosphate hydrolases"/>
    <property type="match status" value="1"/>
</dbReference>
<dbReference type="GO" id="GO:0008186">
    <property type="term" value="F:ATP-dependent activity, acting on RNA"/>
    <property type="evidence" value="ECO:0007669"/>
    <property type="project" value="UniProtKB-UniRule"/>
</dbReference>
<keyword evidence="8 9" id="KW-0804">Transcription</keyword>
<keyword evidence="7 9" id="KW-0805">Transcription regulation</keyword>
<dbReference type="InterPro" id="IPR027417">
    <property type="entry name" value="P-loop_NTPase"/>
</dbReference>
<dbReference type="SMART" id="SM00382">
    <property type="entry name" value="AAA"/>
    <property type="match status" value="1"/>
</dbReference>
<feature type="binding site" evidence="9">
    <location>
        <begin position="169"/>
        <end position="174"/>
    </location>
    <ligand>
        <name>ATP</name>
        <dbReference type="ChEBI" id="CHEBI:30616"/>
    </ligand>
</feature>